<dbReference type="PANTHER" id="PTHR10502">
    <property type="entry name" value="ANNEXIN"/>
    <property type="match status" value="1"/>
</dbReference>
<evidence type="ECO:0000256" key="1">
    <source>
        <dbReference type="ARBA" id="ARBA00004223"/>
    </source>
</evidence>
<dbReference type="InterPro" id="IPR037104">
    <property type="entry name" value="Annexin_sf"/>
</dbReference>
<dbReference type="GO" id="GO:0005739">
    <property type="term" value="C:mitochondrion"/>
    <property type="evidence" value="ECO:0007669"/>
    <property type="project" value="GOC"/>
</dbReference>
<dbReference type="GO" id="GO:0051560">
    <property type="term" value="P:mitochondrial calcium ion homeostasis"/>
    <property type="evidence" value="ECO:0007669"/>
    <property type="project" value="TreeGrafter"/>
</dbReference>
<dbReference type="GO" id="GO:0012506">
    <property type="term" value="C:vesicle membrane"/>
    <property type="evidence" value="ECO:0007669"/>
    <property type="project" value="TreeGrafter"/>
</dbReference>
<comment type="function">
    <text evidence="9">May associate with CD21. May regulate the release of Ca(2+) from intracellular stores.</text>
</comment>
<evidence type="ECO:0000256" key="3">
    <source>
        <dbReference type="ARBA" id="ARBA00007831"/>
    </source>
</evidence>
<dbReference type="GO" id="GO:0097190">
    <property type="term" value="P:apoptotic signaling pathway"/>
    <property type="evidence" value="ECO:0007669"/>
    <property type="project" value="TreeGrafter"/>
</dbReference>
<dbReference type="GO" id="GO:0006816">
    <property type="term" value="P:calcium ion transport"/>
    <property type="evidence" value="ECO:0007669"/>
    <property type="project" value="TreeGrafter"/>
</dbReference>
<dbReference type="Proteomes" id="UP000694385">
    <property type="component" value="Unassembled WGS sequence"/>
</dbReference>
<dbReference type="PROSITE" id="PS00223">
    <property type="entry name" value="ANNEXIN_1"/>
    <property type="match status" value="5"/>
</dbReference>
<comment type="similarity">
    <text evidence="3 10">Belongs to the annexin family.</text>
</comment>
<dbReference type="GO" id="GO:0001786">
    <property type="term" value="F:phosphatidylserine binding"/>
    <property type="evidence" value="ECO:0007669"/>
    <property type="project" value="TreeGrafter"/>
</dbReference>
<evidence type="ECO:0000256" key="9">
    <source>
        <dbReference type="ARBA" id="ARBA00025332"/>
    </source>
</evidence>
<comment type="domain">
    <text evidence="10">A pair of annexin repeats may form one binding site for calcium and phospholipid.</text>
</comment>
<dbReference type="GeneTree" id="ENSGT00940000158770"/>
<evidence type="ECO:0000256" key="4">
    <source>
        <dbReference type="ARBA" id="ARBA00022490"/>
    </source>
</evidence>
<dbReference type="GO" id="GO:0051283">
    <property type="term" value="P:negative regulation of sequestering of calcium ion"/>
    <property type="evidence" value="ECO:0007669"/>
    <property type="project" value="TreeGrafter"/>
</dbReference>
<keyword evidence="4" id="KW-0963">Cytoplasm</keyword>
<dbReference type="AlphaFoldDB" id="A0A8C5L270"/>
<keyword evidence="13" id="KW-1185">Reference proteome</keyword>
<evidence type="ECO:0000256" key="11">
    <source>
        <dbReference type="SAM" id="MobiDB-lite"/>
    </source>
</evidence>
<dbReference type="PRINTS" id="PR00202">
    <property type="entry name" value="ANNEXINVI"/>
</dbReference>
<evidence type="ECO:0000256" key="6">
    <source>
        <dbReference type="ARBA" id="ARBA00022837"/>
    </source>
</evidence>
<name>A0A8C5L270_JACJA</name>
<dbReference type="Gene3D" id="1.10.220.10">
    <property type="entry name" value="Annexin"/>
    <property type="match status" value="7"/>
</dbReference>
<evidence type="ECO:0000256" key="2">
    <source>
        <dbReference type="ARBA" id="ARBA00004496"/>
    </source>
</evidence>
<evidence type="ECO:0000256" key="5">
    <source>
        <dbReference type="ARBA" id="ARBA00022737"/>
    </source>
</evidence>
<dbReference type="PANTHER" id="PTHR10502:SF19">
    <property type="entry name" value="ANNEXIN A6"/>
    <property type="match status" value="1"/>
</dbReference>
<dbReference type="Pfam" id="PF00191">
    <property type="entry name" value="Annexin"/>
    <property type="match status" value="7"/>
</dbReference>
<dbReference type="GO" id="GO:0005634">
    <property type="term" value="C:nucleus"/>
    <property type="evidence" value="ECO:0007669"/>
    <property type="project" value="TreeGrafter"/>
</dbReference>
<dbReference type="Ensembl" id="ENSJJAT00000024156.1">
    <property type="protein sequence ID" value="ENSJJAP00000017634.1"/>
    <property type="gene ID" value="ENSJJAG00000019090.1"/>
</dbReference>
<reference evidence="12" key="1">
    <citation type="submission" date="2025-08" db="UniProtKB">
        <authorList>
            <consortium name="Ensembl"/>
        </authorList>
    </citation>
    <scope>IDENTIFICATION</scope>
</reference>
<keyword evidence="5 10" id="KW-0677">Repeat</keyword>
<gene>
    <name evidence="12" type="primary">Anxa6</name>
</gene>
<dbReference type="GO" id="GO:0005509">
    <property type="term" value="F:calcium ion binding"/>
    <property type="evidence" value="ECO:0007669"/>
    <property type="project" value="InterPro"/>
</dbReference>
<dbReference type="SMART" id="SM00335">
    <property type="entry name" value="ANX"/>
    <property type="match status" value="7"/>
</dbReference>
<dbReference type="SUPFAM" id="SSF47874">
    <property type="entry name" value="Annexin"/>
    <property type="match status" value="2"/>
</dbReference>
<evidence type="ECO:0000256" key="10">
    <source>
        <dbReference type="RuleBase" id="RU003540"/>
    </source>
</evidence>
<dbReference type="InterPro" id="IPR018502">
    <property type="entry name" value="Annexin_repeat"/>
</dbReference>
<keyword evidence="6 10" id="KW-0106">Calcium</keyword>
<organism evidence="12 13">
    <name type="scientific">Jaculus jaculus</name>
    <name type="common">Lesser Egyptian jerboa</name>
    <dbReference type="NCBI Taxonomy" id="51337"/>
    <lineage>
        <taxon>Eukaryota</taxon>
        <taxon>Metazoa</taxon>
        <taxon>Chordata</taxon>
        <taxon>Craniata</taxon>
        <taxon>Vertebrata</taxon>
        <taxon>Euteleostomi</taxon>
        <taxon>Mammalia</taxon>
        <taxon>Eutheria</taxon>
        <taxon>Euarchontoglires</taxon>
        <taxon>Glires</taxon>
        <taxon>Rodentia</taxon>
        <taxon>Myomorpha</taxon>
        <taxon>Dipodoidea</taxon>
        <taxon>Dipodidae</taxon>
        <taxon>Dipodinae</taxon>
        <taxon>Jaculus</taxon>
    </lineage>
</organism>
<dbReference type="GO" id="GO:0005886">
    <property type="term" value="C:plasma membrane"/>
    <property type="evidence" value="ECO:0007669"/>
    <property type="project" value="TreeGrafter"/>
</dbReference>
<dbReference type="InterPro" id="IPR001464">
    <property type="entry name" value="Annexin"/>
</dbReference>
<accession>A0A8C5L270</accession>
<keyword evidence="8 10" id="KW-0111">Calcium/phospholipid-binding</keyword>
<keyword evidence="7 10" id="KW-0041">Annexin</keyword>
<evidence type="ECO:0000256" key="8">
    <source>
        <dbReference type="ARBA" id="ARBA00023302"/>
    </source>
</evidence>
<comment type="subcellular location">
    <subcellularLocation>
        <location evidence="2">Cytoplasm</location>
    </subcellularLocation>
    <subcellularLocation>
        <location evidence="1">Melanosome</location>
    </subcellularLocation>
</comment>
<sequence>MAKPLILGAKYRGSIHDFPDFDPSQDAEALYTAMKGFGSDKEAILELITSRSNRQRQEICQSYKSLYGKDLIADLKYELTGKFERLIVGLMRPPAYCDAKEIKDAISGIGTDEKCLIEILASRTNDQMHQLVAAYKDAYERDLESDIIGDTSGHFQKMLVVLLQGTRENDDVVSEDLVQQDTQDLYEAGELKWGTDEAQFIYILGNRSKQHLRLVFDEYLKTTGKPIEASIRGELSGDFEKLMLAVVKCIRSTPEYFAERLFKAMKGLGTRDNTLIRIMVSRSELDMLDIREIFRTKYEKSLYSMIKNDTSGEYKKALLKLCGGDDDAAGQFFPEAAQVAYQMWELSAVARVEMKGTVHPANDFNPDADAKALRKAMKGLGKGDGGAPKRATGQGRGGFRSGLGRKMDLMADLKSEISGDLARLILGLMLPPAHYDAKQLKKAIEGAGTDEKTLIEILATRTNAEIRAINEAYKEDYHRSLEDDLSSDTSGHFRRILISLATGNREEGGEDRDLAREDAKVSSSLEIADTPSGDKTSLETRFMTILCTRSYPHLRRVFQEFIKMTNYDVEHVIKKEMSGDVKDAFVAIVQSVKNKPLFFADKLYKSMKGAGTDEKSLTRAMISRSEIDLLNIRREFIEKYDKSLHQAIEGDTSGDFQKALLALCGGED</sequence>
<proteinExistence type="inferred from homology"/>
<dbReference type="GO" id="GO:0005544">
    <property type="term" value="F:calcium-dependent phospholipid binding"/>
    <property type="evidence" value="ECO:0007669"/>
    <property type="project" value="UniProtKB-KW"/>
</dbReference>
<evidence type="ECO:0000313" key="12">
    <source>
        <dbReference type="Ensembl" id="ENSJJAP00000017634.1"/>
    </source>
</evidence>
<reference evidence="12" key="2">
    <citation type="submission" date="2025-09" db="UniProtKB">
        <authorList>
            <consortium name="Ensembl"/>
        </authorList>
    </citation>
    <scope>IDENTIFICATION</scope>
</reference>
<protein>
    <recommendedName>
        <fullName evidence="10">Annexin</fullName>
    </recommendedName>
</protein>
<evidence type="ECO:0000313" key="13">
    <source>
        <dbReference type="Proteomes" id="UP000694385"/>
    </source>
</evidence>
<dbReference type="PRINTS" id="PR00196">
    <property type="entry name" value="ANNEXIN"/>
</dbReference>
<dbReference type="InterPro" id="IPR002393">
    <property type="entry name" value="ANX6"/>
</dbReference>
<evidence type="ECO:0000256" key="7">
    <source>
        <dbReference type="ARBA" id="ARBA00023216"/>
    </source>
</evidence>
<dbReference type="InterPro" id="IPR018252">
    <property type="entry name" value="Annexin_repeat_CS"/>
</dbReference>
<feature type="region of interest" description="Disordered" evidence="11">
    <location>
        <begin position="379"/>
        <end position="398"/>
    </location>
</feature>
<dbReference type="GO" id="GO:0042470">
    <property type="term" value="C:melanosome"/>
    <property type="evidence" value="ECO:0007669"/>
    <property type="project" value="UniProtKB-SubCell"/>
</dbReference>
<dbReference type="PROSITE" id="PS51897">
    <property type="entry name" value="ANNEXIN_2"/>
    <property type="match status" value="7"/>
</dbReference>